<reference evidence="2" key="1">
    <citation type="submission" date="2017-01" db="EMBL/GenBank/DDBJ databases">
        <authorList>
            <person name="Varghese N."/>
            <person name="Submissions S."/>
        </authorList>
    </citation>
    <scope>NUCLEOTIDE SEQUENCE [LARGE SCALE GENOMIC DNA]</scope>
    <source>
        <strain evidence="2">DSM 23145</strain>
    </source>
</reference>
<gene>
    <name evidence="1" type="ORF">SAMN05421789_10155</name>
</gene>
<protein>
    <submittedName>
        <fullName evidence="1">Uncharacterized protein</fullName>
    </submittedName>
</protein>
<dbReference type="AlphaFoldDB" id="A0A1N7J3U9"/>
<sequence length="41" mass="4938">MTIIPQNPEIRIRDRLRNKQGTFGFNEIINSNDHQNFTFNF</sequence>
<keyword evidence="2" id="KW-1185">Reference proteome</keyword>
<accession>A0A1N7J3U9</accession>
<evidence type="ECO:0000313" key="2">
    <source>
        <dbReference type="Proteomes" id="UP000185839"/>
    </source>
</evidence>
<organism evidence="1 2">
    <name type="scientific">Kaistella chaponensis</name>
    <dbReference type="NCBI Taxonomy" id="713588"/>
    <lineage>
        <taxon>Bacteria</taxon>
        <taxon>Pseudomonadati</taxon>
        <taxon>Bacteroidota</taxon>
        <taxon>Flavobacteriia</taxon>
        <taxon>Flavobacteriales</taxon>
        <taxon>Weeksellaceae</taxon>
        <taxon>Chryseobacterium group</taxon>
        <taxon>Kaistella</taxon>
    </lineage>
</organism>
<dbReference type="EMBL" id="FTOI01000001">
    <property type="protein sequence ID" value="SIS44035.1"/>
    <property type="molecule type" value="Genomic_DNA"/>
</dbReference>
<evidence type="ECO:0000313" key="1">
    <source>
        <dbReference type="EMBL" id="SIS44035.1"/>
    </source>
</evidence>
<dbReference type="Proteomes" id="UP000185839">
    <property type="component" value="Unassembled WGS sequence"/>
</dbReference>
<name>A0A1N7J3U9_9FLAO</name>
<proteinExistence type="predicted"/>